<keyword evidence="6" id="KW-1133">Transmembrane helix</keyword>
<dbReference type="InterPro" id="IPR015797">
    <property type="entry name" value="NUDIX_hydrolase-like_dom_sf"/>
</dbReference>
<dbReference type="SUPFAM" id="SSF56300">
    <property type="entry name" value="Metallo-dependent phosphatases"/>
    <property type="match status" value="1"/>
</dbReference>
<dbReference type="PANTHER" id="PTHR10256">
    <property type="entry name" value="SELENIDE, WATER DIKINASE"/>
    <property type="match status" value="1"/>
</dbReference>
<dbReference type="PROSITE" id="PS51462">
    <property type="entry name" value="NUDIX"/>
    <property type="match status" value="1"/>
</dbReference>
<dbReference type="SUPFAM" id="SSF55326">
    <property type="entry name" value="PurM N-terminal domain-like"/>
    <property type="match status" value="1"/>
</dbReference>
<evidence type="ECO:0000256" key="3">
    <source>
        <dbReference type="ARBA" id="ARBA00022777"/>
    </source>
</evidence>
<dbReference type="SUPFAM" id="SSF55811">
    <property type="entry name" value="Nudix"/>
    <property type="match status" value="1"/>
</dbReference>
<dbReference type="PANTHER" id="PTHR10256:SF0">
    <property type="entry name" value="INACTIVE SELENIDE, WATER DIKINASE-LIKE PROTEIN-RELATED"/>
    <property type="match status" value="1"/>
</dbReference>
<accession>A0ABP0LE39</accession>
<protein>
    <submittedName>
        <fullName evidence="8">Water dikinase 2 (Selenium donor protein 2) (Selenophosphate synthase 2)</fullName>
    </submittedName>
</protein>
<organism evidence="8 9">
    <name type="scientific">Durusdinium trenchii</name>
    <dbReference type="NCBI Taxonomy" id="1381693"/>
    <lineage>
        <taxon>Eukaryota</taxon>
        <taxon>Sar</taxon>
        <taxon>Alveolata</taxon>
        <taxon>Dinophyceae</taxon>
        <taxon>Suessiales</taxon>
        <taxon>Symbiodiniaceae</taxon>
        <taxon>Durusdinium</taxon>
    </lineage>
</organism>
<proteinExistence type="predicted"/>
<dbReference type="Pfam" id="PF02769">
    <property type="entry name" value="AIRS_C"/>
    <property type="match status" value="1"/>
</dbReference>
<dbReference type="Gene3D" id="3.90.650.10">
    <property type="entry name" value="PurM-like C-terminal domain"/>
    <property type="match status" value="1"/>
</dbReference>
<dbReference type="Gene3D" id="3.90.79.10">
    <property type="entry name" value="Nucleoside Triphosphate Pyrophosphohydrolase"/>
    <property type="match status" value="1"/>
</dbReference>
<keyword evidence="1" id="KW-0808">Transferase</keyword>
<evidence type="ECO:0000313" key="9">
    <source>
        <dbReference type="Proteomes" id="UP001642464"/>
    </source>
</evidence>
<evidence type="ECO:0000256" key="5">
    <source>
        <dbReference type="ARBA" id="ARBA00023266"/>
    </source>
</evidence>
<gene>
    <name evidence="8" type="ORF">SCF082_LOCUS21911</name>
</gene>
<feature type="domain" description="Nudix hydrolase" evidence="7">
    <location>
        <begin position="41"/>
        <end position="219"/>
    </location>
</feature>
<dbReference type="EMBL" id="CAXAMM010015669">
    <property type="protein sequence ID" value="CAK9036888.1"/>
    <property type="molecule type" value="Genomic_DNA"/>
</dbReference>
<dbReference type="InterPro" id="IPR016188">
    <property type="entry name" value="PurM-like_N"/>
</dbReference>
<name>A0ABP0LE39_9DINO</name>
<keyword evidence="5" id="KW-0711">Selenium</keyword>
<dbReference type="CDD" id="cd02883">
    <property type="entry name" value="NUDIX_Hydrolase"/>
    <property type="match status" value="1"/>
</dbReference>
<evidence type="ECO:0000256" key="4">
    <source>
        <dbReference type="ARBA" id="ARBA00022840"/>
    </source>
</evidence>
<dbReference type="InterPro" id="IPR004536">
    <property type="entry name" value="SPS/SelD"/>
</dbReference>
<evidence type="ECO:0000313" key="8">
    <source>
        <dbReference type="EMBL" id="CAK9036888.1"/>
    </source>
</evidence>
<reference evidence="8 9" key="1">
    <citation type="submission" date="2024-02" db="EMBL/GenBank/DDBJ databases">
        <authorList>
            <person name="Chen Y."/>
            <person name="Shah S."/>
            <person name="Dougan E. K."/>
            <person name="Thang M."/>
            <person name="Chan C."/>
        </authorList>
    </citation>
    <scope>NUCLEOTIDE SEQUENCE [LARGE SCALE GENOMIC DNA]</scope>
</reference>
<feature type="transmembrane region" description="Helical" evidence="6">
    <location>
        <begin position="559"/>
        <end position="583"/>
    </location>
</feature>
<evidence type="ECO:0000256" key="1">
    <source>
        <dbReference type="ARBA" id="ARBA00022679"/>
    </source>
</evidence>
<dbReference type="InterPro" id="IPR036921">
    <property type="entry name" value="PurM-like_N_sf"/>
</dbReference>
<dbReference type="Pfam" id="PF00586">
    <property type="entry name" value="AIRS"/>
    <property type="match status" value="1"/>
</dbReference>
<dbReference type="Gene3D" id="3.60.21.10">
    <property type="match status" value="1"/>
</dbReference>
<feature type="transmembrane region" description="Helical" evidence="6">
    <location>
        <begin position="615"/>
        <end position="638"/>
    </location>
</feature>
<dbReference type="InterPro" id="IPR010918">
    <property type="entry name" value="PurM-like_C_dom"/>
</dbReference>
<evidence type="ECO:0000256" key="6">
    <source>
        <dbReference type="SAM" id="Phobius"/>
    </source>
</evidence>
<keyword evidence="3" id="KW-0418">Kinase</keyword>
<evidence type="ECO:0000256" key="2">
    <source>
        <dbReference type="ARBA" id="ARBA00022741"/>
    </source>
</evidence>
<dbReference type="SUPFAM" id="SSF56042">
    <property type="entry name" value="PurM C-terminal domain-like"/>
    <property type="match status" value="1"/>
</dbReference>
<dbReference type="InterPro" id="IPR029052">
    <property type="entry name" value="Metallo-depent_PP-like"/>
</dbReference>
<sequence length="993" mass="109427">MIPNGPLRVRPAATVVCIRGAGAAAKAADAAGGTLSLEEATRNEGPGSQLGSDASARIRVLFGEKAKRRALFHSNWEVLMGQGEVQNWIRSRPEKEVPMRYPGEWKFAGGVVDHGETPRQAAMRELEEEFQVKVALTEATCKLRLLSVKQTRPIRNVSNIMFNYVAAAEENPWLQELNVQEVNASLAQRRKSFAEAVEGGNFYTLGKEEQENLAPEIHQEYREAFQYRWTENVLLSSVLTLTPGPNTLTIDGQEVVIDLPAEDRGIRGVFWADPCFSSRYVNCAFGQTFQTLERSTRMLNAAFEDDSLDLFGVLGDNFYDQSGELTQEFFSRVSLNVKRRFWLMVNGNHDNWVCGFPFCGSSSDDFGIGQMQYYPMDTVASKNDRIFSFDIDPDRNKQWNQFLNNGTNFLFYHKLGNVGFLGYTGAADFAETLPHLHAACEYFAVSQPEVIFLLGHWNNEGLGCSQGMSVPEIHSTLMQIPGCSAFGRRVKYMDGHEHCRLVKKHFHGSHAKDEQSVYGFMIGGHGMADAMCAPQYGFAYLDTTGDRIRLYYFEVGRSGVWGIVVGAVLGVLLGALLGFWGVGTAISAMCRSRCTTSRPFCRNGSRRLDGKKRTFAACGVAGAALGGVAGYLLGMYFLNPIFPPQERQNCVQWLDMRSAVLHAFTSMNGSLLPVNDFQKQEFDRLGLQRRDPMFLTMVTLLEDFFSPISLDPYKQGRIACANTLSDLYAIGAHRVDTMLMILSVSTKMEDEHRDIVTKTMIRGFNDACALAGCRVTGGQTVFNPWPVLGGCASTTLVEHEIIRADGLVSGDVLVLTKPLGSQIAANLALWLGDEAKWRKASAMIDLDTALRAVQKAEEAMMRLNLHASALLGRFGAHGATDVTGFGLLGHAQNLAQVQKQAVTLEIRKMPIIRGLLALESCVDANYQLSKGFSAETSGGLLVALPSRPSAQDFISALQSPEFDGPEAEAWIVGEVVPGDRTARLAEHCQVIEV</sequence>
<keyword evidence="4" id="KW-0067">ATP-binding</keyword>
<dbReference type="InterPro" id="IPR036676">
    <property type="entry name" value="PurM-like_C_sf"/>
</dbReference>
<comment type="caution">
    <text evidence="8">The sequence shown here is derived from an EMBL/GenBank/DDBJ whole genome shotgun (WGS) entry which is preliminary data.</text>
</comment>
<keyword evidence="9" id="KW-1185">Reference proteome</keyword>
<dbReference type="NCBIfam" id="TIGR00476">
    <property type="entry name" value="selD"/>
    <property type="match status" value="1"/>
</dbReference>
<keyword evidence="2" id="KW-0547">Nucleotide-binding</keyword>
<dbReference type="Gene3D" id="3.30.1330.10">
    <property type="entry name" value="PurM-like, N-terminal domain"/>
    <property type="match status" value="1"/>
</dbReference>
<keyword evidence="6" id="KW-0472">Membrane</keyword>
<evidence type="ECO:0000259" key="7">
    <source>
        <dbReference type="PROSITE" id="PS51462"/>
    </source>
</evidence>
<dbReference type="Pfam" id="PF00293">
    <property type="entry name" value="NUDIX"/>
    <property type="match status" value="1"/>
</dbReference>
<keyword evidence="6" id="KW-0812">Transmembrane</keyword>
<dbReference type="InterPro" id="IPR000086">
    <property type="entry name" value="NUDIX_hydrolase_dom"/>
</dbReference>
<dbReference type="Proteomes" id="UP001642464">
    <property type="component" value="Unassembled WGS sequence"/>
</dbReference>